<dbReference type="EMBL" id="JAHZIK010000528">
    <property type="protein sequence ID" value="MBW7456238.1"/>
    <property type="molecule type" value="Genomic_DNA"/>
</dbReference>
<gene>
    <name evidence="4" type="ORF">K0U00_19585</name>
</gene>
<dbReference type="RefSeq" id="WP_210043468.1">
    <property type="nucleotide sequence ID" value="NZ_JBHLVU010000023.1"/>
</dbReference>
<evidence type="ECO:0000313" key="5">
    <source>
        <dbReference type="Proteomes" id="UP001519887"/>
    </source>
</evidence>
<dbReference type="InterPro" id="IPR050490">
    <property type="entry name" value="Bact_solute-bd_prot1"/>
</dbReference>
<evidence type="ECO:0000313" key="4">
    <source>
        <dbReference type="EMBL" id="MBW7456238.1"/>
    </source>
</evidence>
<comment type="caution">
    <text evidence="4">The sequence shown here is derived from an EMBL/GenBank/DDBJ whole genome shotgun (WGS) entry which is preliminary data.</text>
</comment>
<proteinExistence type="predicted"/>
<evidence type="ECO:0000256" key="3">
    <source>
        <dbReference type="SAM" id="SignalP"/>
    </source>
</evidence>
<evidence type="ECO:0000256" key="1">
    <source>
        <dbReference type="ARBA" id="ARBA00022729"/>
    </source>
</evidence>
<dbReference type="PANTHER" id="PTHR43649">
    <property type="entry name" value="ARABINOSE-BINDING PROTEIN-RELATED"/>
    <property type="match status" value="1"/>
</dbReference>
<dbReference type="PANTHER" id="PTHR43649:SF33">
    <property type="entry name" value="POLYGALACTURONAN_RHAMNOGALACTURONAN-BINDING PROTEIN YTCQ"/>
    <property type="match status" value="1"/>
</dbReference>
<dbReference type="Gene3D" id="3.40.190.10">
    <property type="entry name" value="Periplasmic binding protein-like II"/>
    <property type="match status" value="2"/>
</dbReference>
<evidence type="ECO:0000256" key="2">
    <source>
        <dbReference type="SAM" id="MobiDB-lite"/>
    </source>
</evidence>
<keyword evidence="5" id="KW-1185">Reference proteome</keyword>
<sequence length="554" mass="62340">MKKAKLQVLLCLIAALMVTLIAGCGSNDKGNNQPAADASNSSNAANHTDTGAAADNPFAEHMDISLSWWGIGVGFGKNDEVLQKIEKDFNVTLKPMDIGWDNYKEKSQVWAAAGQLPDIITHSITNDNPATYNDWVNQELIHALPDDLSAYPNVEKVAKAEDVKGIYKDGKLYAIPRMTYPNTDMWAVDRALYVRKDWMDKLGIKDPTNFDEFAAMMKAFADQDPDGNGKNDTTGVVMNTLGYFKYVFIPTFPQFDNSSWVKEDGKWIPFYASKQIEQVMVQARKLYTDGGLDQDFAVEKAGEANQKFYQNKAGALSLNVDSIKGATGVKAEWEKNNPGEKFDDHVKLLHLWPAADGNIYRHTTNTWWSETMINADVDDKKLDRILRIYDWLLSPEAQDLYNYGIEGKDYTKDGDKYTITRPKDDKGQYVDLKEEYPSLDIISQLAAWRNASTLEDSEANRAAFGDESVQFIQDELNWQMTNAKPIPTAFEIYTMSTPAKDKLSGINFDDDFTRVILGKDDPVKMWQETLKGYDSKGLQQAITEVNAEMAKINK</sequence>
<accession>A0ABS7C5S3</accession>
<feature type="signal peptide" evidence="3">
    <location>
        <begin position="1"/>
        <end position="22"/>
    </location>
</feature>
<protein>
    <submittedName>
        <fullName evidence="4">Extracellular solute-binding protein</fullName>
    </submittedName>
</protein>
<dbReference type="SUPFAM" id="SSF53850">
    <property type="entry name" value="Periplasmic binding protein-like II"/>
    <property type="match status" value="1"/>
</dbReference>
<dbReference type="Proteomes" id="UP001519887">
    <property type="component" value="Unassembled WGS sequence"/>
</dbReference>
<keyword evidence="1 3" id="KW-0732">Signal</keyword>
<name>A0ABS7C5S3_9BACL</name>
<feature type="region of interest" description="Disordered" evidence="2">
    <location>
        <begin position="32"/>
        <end position="54"/>
    </location>
</feature>
<feature type="compositionally biased region" description="Low complexity" evidence="2">
    <location>
        <begin position="32"/>
        <end position="46"/>
    </location>
</feature>
<feature type="chain" id="PRO_5046189878" evidence="3">
    <location>
        <begin position="23"/>
        <end position="554"/>
    </location>
</feature>
<dbReference type="PROSITE" id="PS51257">
    <property type="entry name" value="PROKAR_LIPOPROTEIN"/>
    <property type="match status" value="1"/>
</dbReference>
<organism evidence="4 5">
    <name type="scientific">Paenibacillus sepulcri</name>
    <dbReference type="NCBI Taxonomy" id="359917"/>
    <lineage>
        <taxon>Bacteria</taxon>
        <taxon>Bacillati</taxon>
        <taxon>Bacillota</taxon>
        <taxon>Bacilli</taxon>
        <taxon>Bacillales</taxon>
        <taxon>Paenibacillaceae</taxon>
        <taxon>Paenibacillus</taxon>
    </lineage>
</organism>
<reference evidence="4 5" key="1">
    <citation type="submission" date="2021-07" db="EMBL/GenBank/DDBJ databases">
        <title>Paenibacillus radiodurans sp. nov., isolated from the southeastern edge of Tengger Desert.</title>
        <authorList>
            <person name="Zhang G."/>
        </authorList>
    </citation>
    <scope>NUCLEOTIDE SEQUENCE [LARGE SCALE GENOMIC DNA]</scope>
    <source>
        <strain evidence="4 5">CCM 7311</strain>
    </source>
</reference>